<dbReference type="CDD" id="cd13128">
    <property type="entry name" value="MATE_Wzx_like"/>
    <property type="match status" value="1"/>
</dbReference>
<keyword evidence="4 6" id="KW-1133">Transmembrane helix</keyword>
<feature type="transmembrane region" description="Helical" evidence="6">
    <location>
        <begin position="97"/>
        <end position="118"/>
    </location>
</feature>
<comment type="subcellular location">
    <subcellularLocation>
        <location evidence="1">Cell membrane</location>
        <topology evidence="1">Multi-pass membrane protein</topology>
    </subcellularLocation>
</comment>
<keyword evidence="2" id="KW-1003">Cell membrane</keyword>
<feature type="transmembrane region" description="Helical" evidence="6">
    <location>
        <begin position="130"/>
        <end position="151"/>
    </location>
</feature>
<sequence>MNVSQNFLKKKLLSGSAWAFTGRVITAFSGVLINALLSRLLSPEAMGTYFLTLSLVTGLVGISQLGITSTAMRLIAESMSTNRPGRALKTIQLSFKYSVLGTFIVAAILVIGIGEWLAEQVFNSVLMMNIVGLMTIWIIILTFQSLIAEIFRGFHDIRSATMCGLITSVLSVLFFAGLWIGLGHSNIKHVVTFSIFASAISVSIASWLMWNKLQTLGKMTDDLTDQELLIIAWPLWITNLTLFALGQADLWILGIFSPQEVAIYGAVSRLVALVTMPLIIINTVLSPLISELYAQNNKYQLEQVLRTTATITSIPAIIVLTIFILFGDPILKIIYGNYYREGAIVLTLLSLAQLVNVWAGSCGQTLIMTGHQMTMMLITIICSSVAIISSIGLVQKYGVIGVATASSLALILQNSLMLLMVRLKTTMWTHFSIKIVFNLNKILNLR</sequence>
<feature type="transmembrane region" description="Helical" evidence="6">
    <location>
        <begin position="163"/>
        <end position="184"/>
    </location>
</feature>
<feature type="transmembrane region" description="Helical" evidence="6">
    <location>
        <begin position="190"/>
        <end position="210"/>
    </location>
</feature>
<keyword evidence="8" id="KW-1185">Reference proteome</keyword>
<evidence type="ECO:0000256" key="2">
    <source>
        <dbReference type="ARBA" id="ARBA00022475"/>
    </source>
</evidence>
<evidence type="ECO:0000313" key="7">
    <source>
        <dbReference type="EMBL" id="BAP56000.1"/>
    </source>
</evidence>
<feature type="transmembrane region" description="Helical" evidence="6">
    <location>
        <begin position="305"/>
        <end position="326"/>
    </location>
</feature>
<evidence type="ECO:0000313" key="8">
    <source>
        <dbReference type="Proteomes" id="UP000031623"/>
    </source>
</evidence>
<dbReference type="Pfam" id="PF01943">
    <property type="entry name" value="Polysacc_synt"/>
    <property type="match status" value="1"/>
</dbReference>
<gene>
    <name evidence="7" type="ORF">THII_1703</name>
</gene>
<evidence type="ECO:0000256" key="6">
    <source>
        <dbReference type="SAM" id="Phobius"/>
    </source>
</evidence>
<dbReference type="AlphaFoldDB" id="A0A090ALJ8"/>
<feature type="transmembrane region" description="Helical" evidence="6">
    <location>
        <begin position="399"/>
        <end position="421"/>
    </location>
</feature>
<feature type="transmembrane region" description="Helical" evidence="6">
    <location>
        <begin position="231"/>
        <end position="256"/>
    </location>
</feature>
<evidence type="ECO:0000256" key="3">
    <source>
        <dbReference type="ARBA" id="ARBA00022692"/>
    </source>
</evidence>
<reference evidence="7 8" key="1">
    <citation type="journal article" date="2014" name="ISME J.">
        <title>Ecophysiology of Thioploca ingrica as revealed by the complete genome sequence supplemented with proteomic evidence.</title>
        <authorList>
            <person name="Kojima H."/>
            <person name="Ogura Y."/>
            <person name="Yamamoto N."/>
            <person name="Togashi T."/>
            <person name="Mori H."/>
            <person name="Watanabe T."/>
            <person name="Nemoto F."/>
            <person name="Kurokawa K."/>
            <person name="Hayashi T."/>
            <person name="Fukui M."/>
        </authorList>
    </citation>
    <scope>NUCLEOTIDE SEQUENCE [LARGE SCALE GENOMIC DNA]</scope>
</reference>
<feature type="transmembrane region" description="Helical" evidence="6">
    <location>
        <begin position="262"/>
        <end position="285"/>
    </location>
</feature>
<name>A0A090ALJ8_9GAMM</name>
<feature type="transmembrane region" description="Helical" evidence="6">
    <location>
        <begin position="49"/>
        <end position="76"/>
    </location>
</feature>
<organism evidence="7 8">
    <name type="scientific">Thioploca ingrica</name>
    <dbReference type="NCBI Taxonomy" id="40754"/>
    <lineage>
        <taxon>Bacteria</taxon>
        <taxon>Pseudomonadati</taxon>
        <taxon>Pseudomonadota</taxon>
        <taxon>Gammaproteobacteria</taxon>
        <taxon>Thiotrichales</taxon>
        <taxon>Thiotrichaceae</taxon>
        <taxon>Thioploca</taxon>
    </lineage>
</organism>
<protein>
    <submittedName>
        <fullName evidence="7">Polysaccharide biosynthesis protein</fullName>
    </submittedName>
</protein>
<keyword evidence="3 6" id="KW-0812">Transmembrane</keyword>
<accession>A0A090ALJ8</accession>
<evidence type="ECO:0000256" key="5">
    <source>
        <dbReference type="ARBA" id="ARBA00023136"/>
    </source>
</evidence>
<dbReference type="PANTHER" id="PTHR30250:SF11">
    <property type="entry name" value="O-ANTIGEN TRANSPORTER-RELATED"/>
    <property type="match status" value="1"/>
</dbReference>
<dbReference type="EMBL" id="AP014633">
    <property type="protein sequence ID" value="BAP56000.1"/>
    <property type="molecule type" value="Genomic_DNA"/>
</dbReference>
<dbReference type="InterPro" id="IPR050833">
    <property type="entry name" value="Poly_Biosynth_Transport"/>
</dbReference>
<dbReference type="STRING" id="40754.THII_1703"/>
<dbReference type="PANTHER" id="PTHR30250">
    <property type="entry name" value="PST FAMILY PREDICTED COLANIC ACID TRANSPORTER"/>
    <property type="match status" value="1"/>
</dbReference>
<dbReference type="InterPro" id="IPR002797">
    <property type="entry name" value="Polysacc_synth"/>
</dbReference>
<dbReference type="OrthoDB" id="5240734at2"/>
<dbReference type="GO" id="GO:0005886">
    <property type="term" value="C:plasma membrane"/>
    <property type="evidence" value="ECO:0007669"/>
    <property type="project" value="UniProtKB-SubCell"/>
</dbReference>
<feature type="transmembrane region" description="Helical" evidence="6">
    <location>
        <begin position="12"/>
        <end position="37"/>
    </location>
</feature>
<feature type="transmembrane region" description="Helical" evidence="6">
    <location>
        <begin position="373"/>
        <end position="393"/>
    </location>
</feature>
<proteinExistence type="predicted"/>
<evidence type="ECO:0000256" key="4">
    <source>
        <dbReference type="ARBA" id="ARBA00022989"/>
    </source>
</evidence>
<dbReference type="KEGG" id="tig:THII_1703"/>
<keyword evidence="5 6" id="KW-0472">Membrane</keyword>
<dbReference type="Proteomes" id="UP000031623">
    <property type="component" value="Chromosome"/>
</dbReference>
<evidence type="ECO:0000256" key="1">
    <source>
        <dbReference type="ARBA" id="ARBA00004651"/>
    </source>
</evidence>
<dbReference type="HOGENOM" id="CLU_022017_5_3_6"/>
<feature type="transmembrane region" description="Helical" evidence="6">
    <location>
        <begin position="338"/>
        <end position="361"/>
    </location>
</feature>